<proteinExistence type="predicted"/>
<reference evidence="1 2" key="1">
    <citation type="submission" date="2019-09" db="EMBL/GenBank/DDBJ databases">
        <authorList>
            <person name="Depoorter E."/>
        </authorList>
    </citation>
    <scope>NUCLEOTIDE SEQUENCE [LARGE SCALE GENOMIC DNA]</scope>
    <source>
        <strain evidence="1">LMG 30113</strain>
    </source>
</reference>
<gene>
    <name evidence="1" type="ORF">BPA30113_04499</name>
</gene>
<accession>A0A6J5D2Y2</accession>
<protein>
    <submittedName>
        <fullName evidence="1">GP30 family protein</fullName>
    </submittedName>
</protein>
<sequence>MDFFEQWDEAKWHFTYSDEDEPDKTVLQGGLVIVLHMLKSYLKGNRDALASAMYRINEVFGTQFHWGYWEHPNREVAYTRERFAESAEWVRTRPVTHPAYFTWSSGPGYDFVGDYGIDAFSQMSLKEEEWKTVSYLRVYLPVEILRGEGRQGFDALVKDLSSRLPVSHGYAGLGFQQCNEYSRYENLELELAEQFLGFDVADPNGHPELRDGIKSVNWYTILNSSWLEKLGGRDALARAVQDEAPNGLSLLEYVNGVIVKAGDWPSLGWIEHDPQPAAYVAANRVLKPVRVPELRCLHMGSIVGEVRFDNVSTDQWLRRFDAPGIWPPSVNGGVLIQPTPDVENVVDIESYAPKPQPPSGRTLRAYPGQPCPQSGEWFSPLVKGAAVRVNQGELMPGPETTKQGAVTWYLRLPESD</sequence>
<dbReference type="EMBL" id="CABVQD010000017">
    <property type="protein sequence ID" value="VWB96385.1"/>
    <property type="molecule type" value="Genomic_DNA"/>
</dbReference>
<evidence type="ECO:0000313" key="2">
    <source>
        <dbReference type="Proteomes" id="UP000494330"/>
    </source>
</evidence>
<organism evidence="1 2">
    <name type="scientific">Burkholderia paludis</name>
    <dbReference type="NCBI Taxonomy" id="1506587"/>
    <lineage>
        <taxon>Bacteria</taxon>
        <taxon>Pseudomonadati</taxon>
        <taxon>Pseudomonadota</taxon>
        <taxon>Betaproteobacteria</taxon>
        <taxon>Burkholderiales</taxon>
        <taxon>Burkholderiaceae</taxon>
        <taxon>Burkholderia</taxon>
        <taxon>Burkholderia cepacia complex</taxon>
    </lineage>
</organism>
<keyword evidence="2" id="KW-1185">Reference proteome</keyword>
<evidence type="ECO:0000313" key="1">
    <source>
        <dbReference type="EMBL" id="VWB96385.1"/>
    </source>
</evidence>
<dbReference type="AlphaFoldDB" id="A0A6J5D2Y2"/>
<name>A0A6J5D2Y2_9BURK</name>
<dbReference type="Proteomes" id="UP000494330">
    <property type="component" value="Unassembled WGS sequence"/>
</dbReference>
<dbReference type="InterPro" id="IPR021815">
    <property type="entry name" value="TsiV"/>
</dbReference>
<dbReference type="Pfam" id="PF11876">
    <property type="entry name" value="TsiV"/>
    <property type="match status" value="1"/>
</dbReference>
<dbReference type="RefSeq" id="WP_081896576.1">
    <property type="nucleotide sequence ID" value="NZ_CABVQD010000017.1"/>
</dbReference>